<comment type="cofactor">
    <cofactor evidence="1 13">
        <name>heme</name>
        <dbReference type="ChEBI" id="CHEBI:30413"/>
    </cofactor>
</comment>
<evidence type="ECO:0000313" key="16">
    <source>
        <dbReference type="Proteomes" id="UP000807353"/>
    </source>
</evidence>
<evidence type="ECO:0000256" key="8">
    <source>
        <dbReference type="ARBA" id="ARBA00022989"/>
    </source>
</evidence>
<comment type="subcellular location">
    <subcellularLocation>
        <location evidence="2">Membrane</location>
    </subcellularLocation>
</comment>
<evidence type="ECO:0000256" key="1">
    <source>
        <dbReference type="ARBA" id="ARBA00001971"/>
    </source>
</evidence>
<organism evidence="15 16">
    <name type="scientific">Collybia nuda</name>
    <dbReference type="NCBI Taxonomy" id="64659"/>
    <lineage>
        <taxon>Eukaryota</taxon>
        <taxon>Fungi</taxon>
        <taxon>Dikarya</taxon>
        <taxon>Basidiomycota</taxon>
        <taxon>Agaricomycotina</taxon>
        <taxon>Agaricomycetes</taxon>
        <taxon>Agaricomycetidae</taxon>
        <taxon>Agaricales</taxon>
        <taxon>Tricholomatineae</taxon>
        <taxon>Clitocybaceae</taxon>
        <taxon>Collybia</taxon>
    </lineage>
</organism>
<name>A0A9P5XTC7_9AGAR</name>
<dbReference type="Gene3D" id="1.10.630.10">
    <property type="entry name" value="Cytochrome P450"/>
    <property type="match status" value="1"/>
</dbReference>
<dbReference type="GO" id="GO:0004497">
    <property type="term" value="F:monooxygenase activity"/>
    <property type="evidence" value="ECO:0007669"/>
    <property type="project" value="UniProtKB-KW"/>
</dbReference>
<keyword evidence="8" id="KW-1133">Transmembrane helix</keyword>
<keyword evidence="6" id="KW-0812">Transmembrane</keyword>
<dbReference type="GO" id="GO:0020037">
    <property type="term" value="F:heme binding"/>
    <property type="evidence" value="ECO:0007669"/>
    <property type="project" value="InterPro"/>
</dbReference>
<keyword evidence="12" id="KW-0472">Membrane</keyword>
<sequence length="540" mass="60532">MSPVLPAGFIDVLYYLGALWIVTKLFKLGTARWREGTQTTPLRGPPNQGYFLGLSKYVSNPEDASDIYENWAAQYGAAYKVPLGLGSSKVVICDPKANAHFYSKETFIYVQSKLTKVLIKNILGRGLIWADGESHRRQRKALSPAFSNVAIRRLTSVFYDSAYKMKDNWDTILDSNSGDAVIDVQKWMNNISLDSIGIAGFGHDFGALHGKHPPIVEVFENFGSSDQSFISAFVVLMRPVLPILQYIPTTDNQLFSRLRVKMGEIADELLDRTRKEREGKLTAKERAEEKSIIGELIKAESTDTELQMTREEVMAQMNTLILAGYETTSISLTWTLIELARNPEKQDRLRQELDQFSGTDPTWEQLGSGLPYLDAVAHEILRIHPPVSETQRIAREDDVIPLTTPIMTSTGEMVTSITIAKGTNISSPIRAINRSETLWGPTAKEFEPKRWIESSDGTRYKEISGHRNLLTFSDGPRLCLGRHFALSEFKAVLSVLIRNYVFELVDGPTTKIVSHKGILPRPKIAGQVGAKVPMRVRRVE</sequence>
<dbReference type="InterPro" id="IPR002401">
    <property type="entry name" value="Cyt_P450_E_grp-I"/>
</dbReference>
<accession>A0A9P5XTC7</accession>
<keyword evidence="5 13" id="KW-0349">Heme</keyword>
<comment type="caution">
    <text evidence="15">The sequence shown here is derived from an EMBL/GenBank/DDBJ whole genome shotgun (WGS) entry which is preliminary data.</text>
</comment>
<dbReference type="PRINTS" id="PR00385">
    <property type="entry name" value="P450"/>
</dbReference>
<evidence type="ECO:0000256" key="10">
    <source>
        <dbReference type="ARBA" id="ARBA00023004"/>
    </source>
</evidence>
<dbReference type="CDD" id="cd11069">
    <property type="entry name" value="CYP_FUM15-like"/>
    <property type="match status" value="1"/>
</dbReference>
<dbReference type="GO" id="GO:0005506">
    <property type="term" value="F:iron ion binding"/>
    <property type="evidence" value="ECO:0007669"/>
    <property type="project" value="InterPro"/>
</dbReference>
<evidence type="ECO:0000256" key="9">
    <source>
        <dbReference type="ARBA" id="ARBA00023002"/>
    </source>
</evidence>
<evidence type="ECO:0000256" key="4">
    <source>
        <dbReference type="ARBA" id="ARBA00010617"/>
    </source>
</evidence>
<feature type="binding site" description="axial binding residue" evidence="13">
    <location>
        <position position="479"/>
    </location>
    <ligand>
        <name>heme</name>
        <dbReference type="ChEBI" id="CHEBI:30413"/>
    </ligand>
    <ligandPart>
        <name>Fe</name>
        <dbReference type="ChEBI" id="CHEBI:18248"/>
    </ligandPart>
</feature>
<evidence type="ECO:0000256" key="13">
    <source>
        <dbReference type="PIRSR" id="PIRSR602401-1"/>
    </source>
</evidence>
<keyword evidence="11 14" id="KW-0503">Monooxygenase</keyword>
<keyword evidence="7 13" id="KW-0479">Metal-binding</keyword>
<evidence type="ECO:0000256" key="3">
    <source>
        <dbReference type="ARBA" id="ARBA00004721"/>
    </source>
</evidence>
<evidence type="ECO:0000256" key="12">
    <source>
        <dbReference type="ARBA" id="ARBA00023136"/>
    </source>
</evidence>
<comment type="pathway">
    <text evidence="3">Secondary metabolite biosynthesis; terpenoid biosynthesis.</text>
</comment>
<dbReference type="EMBL" id="MU150382">
    <property type="protein sequence ID" value="KAF9457218.1"/>
    <property type="molecule type" value="Genomic_DNA"/>
</dbReference>
<dbReference type="PROSITE" id="PS00086">
    <property type="entry name" value="CYTOCHROME_P450"/>
    <property type="match status" value="1"/>
</dbReference>
<keyword evidence="10 13" id="KW-0408">Iron</keyword>
<dbReference type="GO" id="GO:0016020">
    <property type="term" value="C:membrane"/>
    <property type="evidence" value="ECO:0007669"/>
    <property type="project" value="UniProtKB-SubCell"/>
</dbReference>
<dbReference type="InterPro" id="IPR001128">
    <property type="entry name" value="Cyt_P450"/>
</dbReference>
<dbReference type="GO" id="GO:0016705">
    <property type="term" value="F:oxidoreductase activity, acting on paired donors, with incorporation or reduction of molecular oxygen"/>
    <property type="evidence" value="ECO:0007669"/>
    <property type="project" value="InterPro"/>
</dbReference>
<evidence type="ECO:0000256" key="2">
    <source>
        <dbReference type="ARBA" id="ARBA00004370"/>
    </source>
</evidence>
<evidence type="ECO:0000256" key="14">
    <source>
        <dbReference type="RuleBase" id="RU000461"/>
    </source>
</evidence>
<dbReference type="AlphaFoldDB" id="A0A9P5XTC7"/>
<evidence type="ECO:0000313" key="15">
    <source>
        <dbReference type="EMBL" id="KAF9457218.1"/>
    </source>
</evidence>
<dbReference type="Proteomes" id="UP000807353">
    <property type="component" value="Unassembled WGS sequence"/>
</dbReference>
<dbReference type="PRINTS" id="PR00463">
    <property type="entry name" value="EP450I"/>
</dbReference>
<dbReference type="Pfam" id="PF00067">
    <property type="entry name" value="p450"/>
    <property type="match status" value="1"/>
</dbReference>
<evidence type="ECO:0000256" key="7">
    <source>
        <dbReference type="ARBA" id="ARBA00022723"/>
    </source>
</evidence>
<dbReference type="InterPro" id="IPR017972">
    <property type="entry name" value="Cyt_P450_CS"/>
</dbReference>
<evidence type="ECO:0000256" key="5">
    <source>
        <dbReference type="ARBA" id="ARBA00022617"/>
    </source>
</evidence>
<dbReference type="PANTHER" id="PTHR24305">
    <property type="entry name" value="CYTOCHROME P450"/>
    <property type="match status" value="1"/>
</dbReference>
<dbReference type="PANTHER" id="PTHR24305:SF166">
    <property type="entry name" value="CYTOCHROME P450 12A4, MITOCHONDRIAL-RELATED"/>
    <property type="match status" value="1"/>
</dbReference>
<protein>
    <submittedName>
        <fullName evidence="15">Cytochrome P450</fullName>
    </submittedName>
</protein>
<proteinExistence type="inferred from homology"/>
<dbReference type="InterPro" id="IPR050121">
    <property type="entry name" value="Cytochrome_P450_monoxygenase"/>
</dbReference>
<evidence type="ECO:0000256" key="11">
    <source>
        <dbReference type="ARBA" id="ARBA00023033"/>
    </source>
</evidence>
<gene>
    <name evidence="15" type="ORF">BDZ94DRAFT_257590</name>
</gene>
<reference evidence="15" key="1">
    <citation type="submission" date="2020-11" db="EMBL/GenBank/DDBJ databases">
        <authorList>
            <consortium name="DOE Joint Genome Institute"/>
            <person name="Ahrendt S."/>
            <person name="Riley R."/>
            <person name="Andreopoulos W."/>
            <person name="Labutti K."/>
            <person name="Pangilinan J."/>
            <person name="Ruiz-Duenas F.J."/>
            <person name="Barrasa J.M."/>
            <person name="Sanchez-Garcia M."/>
            <person name="Camarero S."/>
            <person name="Miyauchi S."/>
            <person name="Serrano A."/>
            <person name="Linde D."/>
            <person name="Babiker R."/>
            <person name="Drula E."/>
            <person name="Ayuso-Fernandez I."/>
            <person name="Pacheco R."/>
            <person name="Padilla G."/>
            <person name="Ferreira P."/>
            <person name="Barriuso J."/>
            <person name="Kellner H."/>
            <person name="Castanera R."/>
            <person name="Alfaro M."/>
            <person name="Ramirez L."/>
            <person name="Pisabarro A.G."/>
            <person name="Kuo A."/>
            <person name="Tritt A."/>
            <person name="Lipzen A."/>
            <person name="He G."/>
            <person name="Yan M."/>
            <person name="Ng V."/>
            <person name="Cullen D."/>
            <person name="Martin F."/>
            <person name="Rosso M.-N."/>
            <person name="Henrissat B."/>
            <person name="Hibbett D."/>
            <person name="Martinez A.T."/>
            <person name="Grigoriev I.V."/>
        </authorList>
    </citation>
    <scope>NUCLEOTIDE SEQUENCE</scope>
    <source>
        <strain evidence="15">CBS 247.69</strain>
    </source>
</reference>
<evidence type="ECO:0000256" key="6">
    <source>
        <dbReference type="ARBA" id="ARBA00022692"/>
    </source>
</evidence>
<keyword evidence="9 14" id="KW-0560">Oxidoreductase</keyword>
<dbReference type="SUPFAM" id="SSF48264">
    <property type="entry name" value="Cytochrome P450"/>
    <property type="match status" value="1"/>
</dbReference>
<dbReference type="InterPro" id="IPR036396">
    <property type="entry name" value="Cyt_P450_sf"/>
</dbReference>
<keyword evidence="16" id="KW-1185">Reference proteome</keyword>
<dbReference type="OrthoDB" id="1470350at2759"/>
<comment type="similarity">
    <text evidence="4 14">Belongs to the cytochrome P450 family.</text>
</comment>